<dbReference type="InterPro" id="IPR002694">
    <property type="entry name" value="Znf_CHC2"/>
</dbReference>
<dbReference type="InterPro" id="IPR016136">
    <property type="entry name" value="DNA_helicase_N/primase_C"/>
</dbReference>
<evidence type="ECO:0000256" key="11">
    <source>
        <dbReference type="ARBA" id="ARBA00023163"/>
    </source>
</evidence>
<dbReference type="Gene3D" id="1.10.860.10">
    <property type="entry name" value="DNAb Helicase, Chain A"/>
    <property type="match status" value="1"/>
</dbReference>
<evidence type="ECO:0000256" key="13">
    <source>
        <dbReference type="PIRNR" id="PIRNR002811"/>
    </source>
</evidence>
<protein>
    <recommendedName>
        <fullName evidence="12 13">DNA primase</fullName>
        <ecNumber evidence="12">2.7.7.101</ecNumber>
    </recommendedName>
</protein>
<evidence type="ECO:0000313" key="16">
    <source>
        <dbReference type="EMBL" id="GGA68564.1"/>
    </source>
</evidence>
<reference evidence="16" key="1">
    <citation type="journal article" date="2014" name="Int. J. Syst. Evol. Microbiol.">
        <title>Complete genome sequence of Corynebacterium casei LMG S-19264T (=DSM 44701T), isolated from a smear-ripened cheese.</title>
        <authorList>
            <consortium name="US DOE Joint Genome Institute (JGI-PGF)"/>
            <person name="Walter F."/>
            <person name="Albersmeier A."/>
            <person name="Kalinowski J."/>
            <person name="Ruckert C."/>
        </authorList>
    </citation>
    <scope>NUCLEOTIDE SEQUENCE</scope>
    <source>
        <strain evidence="16">CGMCC 1.12408</strain>
    </source>
</reference>
<dbReference type="GO" id="GO:1990077">
    <property type="term" value="C:primosome complex"/>
    <property type="evidence" value="ECO:0007669"/>
    <property type="project" value="UniProtKB-KW"/>
</dbReference>
<dbReference type="SUPFAM" id="SSF56731">
    <property type="entry name" value="DNA primase core"/>
    <property type="match status" value="1"/>
</dbReference>
<reference evidence="16" key="2">
    <citation type="submission" date="2020-09" db="EMBL/GenBank/DDBJ databases">
        <authorList>
            <person name="Sun Q."/>
            <person name="Zhou Y."/>
        </authorList>
    </citation>
    <scope>NUCLEOTIDE SEQUENCE</scope>
    <source>
        <strain evidence="16">CGMCC 1.12408</strain>
    </source>
</reference>
<evidence type="ECO:0000256" key="9">
    <source>
        <dbReference type="ARBA" id="ARBA00022842"/>
    </source>
</evidence>
<keyword evidence="10 12" id="KW-0238">DNA-binding</keyword>
<dbReference type="InterPro" id="IPR006171">
    <property type="entry name" value="TOPRIM_dom"/>
</dbReference>
<evidence type="ECO:0000259" key="15">
    <source>
        <dbReference type="PROSITE" id="PS50880"/>
    </source>
</evidence>
<keyword evidence="5 12" id="KW-0235">DNA replication</keyword>
<dbReference type="NCBIfam" id="TIGR01391">
    <property type="entry name" value="dnaG"/>
    <property type="match status" value="1"/>
</dbReference>
<dbReference type="SUPFAM" id="SSF57783">
    <property type="entry name" value="Zinc beta-ribbon"/>
    <property type="match status" value="1"/>
</dbReference>
<dbReference type="RefSeq" id="WP_188383661.1">
    <property type="nucleotide sequence ID" value="NZ_BMEY01000004.1"/>
</dbReference>
<keyword evidence="7 12" id="KW-0863">Zinc-finger</keyword>
<dbReference type="InterPro" id="IPR006295">
    <property type="entry name" value="DNA_primase_DnaG"/>
</dbReference>
<dbReference type="GO" id="GO:0005524">
    <property type="term" value="F:ATP binding"/>
    <property type="evidence" value="ECO:0007669"/>
    <property type="project" value="InterPro"/>
</dbReference>
<dbReference type="EMBL" id="BMEY01000004">
    <property type="protein sequence ID" value="GGA68564.1"/>
    <property type="molecule type" value="Genomic_DNA"/>
</dbReference>
<dbReference type="GO" id="GO:0003678">
    <property type="term" value="F:DNA helicase activity"/>
    <property type="evidence" value="ECO:0007669"/>
    <property type="project" value="InterPro"/>
</dbReference>
<keyword evidence="3 12" id="KW-0808">Transferase</keyword>
<dbReference type="Pfam" id="PF13155">
    <property type="entry name" value="Toprim_2"/>
    <property type="match status" value="1"/>
</dbReference>
<comment type="function">
    <text evidence="12 13">RNA polymerase that catalyzes the synthesis of short RNA molecules used as primers for DNA polymerase during DNA replication.</text>
</comment>
<dbReference type="InterPro" id="IPR013264">
    <property type="entry name" value="DNAG_N"/>
</dbReference>
<dbReference type="SUPFAM" id="SSF48024">
    <property type="entry name" value="N-terminal domain of DnaB helicase"/>
    <property type="match status" value="1"/>
</dbReference>
<dbReference type="InterPro" id="IPR036977">
    <property type="entry name" value="DNA_primase_Znf_CHC2"/>
</dbReference>
<dbReference type="EC" id="2.7.7.101" evidence="12"/>
<dbReference type="GO" id="GO:0003899">
    <property type="term" value="F:DNA-directed RNA polymerase activity"/>
    <property type="evidence" value="ECO:0007669"/>
    <property type="project" value="UniProtKB-UniRule"/>
</dbReference>
<dbReference type="FunFam" id="3.90.580.10:FF:000001">
    <property type="entry name" value="DNA primase"/>
    <property type="match status" value="1"/>
</dbReference>
<dbReference type="GO" id="GO:0000428">
    <property type="term" value="C:DNA-directed RNA polymerase complex"/>
    <property type="evidence" value="ECO:0007669"/>
    <property type="project" value="UniProtKB-KW"/>
</dbReference>
<dbReference type="HAMAP" id="MF_00974">
    <property type="entry name" value="DNA_primase_DnaG"/>
    <property type="match status" value="1"/>
</dbReference>
<dbReference type="InterPro" id="IPR050219">
    <property type="entry name" value="DnaG_primase"/>
</dbReference>
<dbReference type="CDD" id="cd03364">
    <property type="entry name" value="TOPRIM_DnaG_primases"/>
    <property type="match status" value="1"/>
</dbReference>
<dbReference type="Pfam" id="PF10410">
    <property type="entry name" value="DnaB_bind"/>
    <property type="match status" value="1"/>
</dbReference>
<feature type="zinc finger region" description="CHC2-type" evidence="12 14">
    <location>
        <begin position="40"/>
        <end position="64"/>
    </location>
</feature>
<feature type="domain" description="Toprim" evidence="15">
    <location>
        <begin position="259"/>
        <end position="340"/>
    </location>
</feature>
<dbReference type="Gene3D" id="3.90.580.10">
    <property type="entry name" value="Zinc finger, CHC2-type domain"/>
    <property type="match status" value="1"/>
</dbReference>
<dbReference type="SMART" id="SM00493">
    <property type="entry name" value="TOPRIM"/>
    <property type="match status" value="1"/>
</dbReference>
<accession>A0A916W5X6</accession>
<keyword evidence="6 12" id="KW-0479">Metal-binding</keyword>
<dbReference type="Proteomes" id="UP000613512">
    <property type="component" value="Unassembled WGS sequence"/>
</dbReference>
<comment type="similarity">
    <text evidence="12 13">Belongs to the DnaG primase family.</text>
</comment>
<dbReference type="PANTHER" id="PTHR30313">
    <property type="entry name" value="DNA PRIMASE"/>
    <property type="match status" value="1"/>
</dbReference>
<keyword evidence="17" id="KW-1185">Reference proteome</keyword>
<organism evidence="16 17">
    <name type="scientific">Ornithinibacillus halotolerans</name>
    <dbReference type="NCBI Taxonomy" id="1274357"/>
    <lineage>
        <taxon>Bacteria</taxon>
        <taxon>Bacillati</taxon>
        <taxon>Bacillota</taxon>
        <taxon>Bacilli</taxon>
        <taxon>Bacillales</taxon>
        <taxon>Bacillaceae</taxon>
        <taxon>Ornithinibacillus</taxon>
    </lineage>
</organism>
<evidence type="ECO:0000256" key="5">
    <source>
        <dbReference type="ARBA" id="ARBA00022705"/>
    </source>
</evidence>
<keyword evidence="1 12" id="KW-0240">DNA-directed RNA polymerase</keyword>
<comment type="domain">
    <text evidence="12">Contains an N-terminal zinc-binding domain, a central core domain that contains the primase activity, and a C-terminal DnaB-binding domain.</text>
</comment>
<evidence type="ECO:0000313" key="17">
    <source>
        <dbReference type="Proteomes" id="UP000613512"/>
    </source>
</evidence>
<sequence length="600" mass="68810">MSNQISEELIEQIRNSNDIVDVIGEYVQLKKQGRNFFGLCPFHGEKTPSFSVTQEKQIFHCFGCGKGGNVITFLMEMESFTFYEAMKFLADRSGMELPTEAIHKESSLPKETQQAYSAHEWLTKLYHHLIRYTKDGKNGLTYLKERGITEEAIDTFQLGFAPTTKDFIRTFLQKKGFHEQMLVKYGLLRRNQDNSVSDRFQGRIIFPLRNHLGKTVAFTARAVEGQEPKYLNSPETDLFQKGKMLYNFDLAKKHIRKQNEVILFEGNIDVISAYQVGIQNVVATMGTALTEIQAKLLNRYAETVIICYDGDNAGVEAAYKASLLLQQVGSEVRIASLKDNLDPDSFIREYGGEAFTKEVIATAQTFIGFYMRYLKKDYNLSLEADRIQYIEKVLMELAKIESSVERELYVKELSSEYHISMESLLAQIQQYRQKSDVVKDKSKKDRYTNKVEKSRGKLLPAFHNAERKLLAYMLGNESIANKVKDEIGASFNIDEHKIIATHLYAYYEEGNREDVSLFVERLSDEKIRTLVTQLAMIPIQTDISDKEINDYLHIIRAESSTGVDIKQLKAEQKLAEQQNDPIKAAKIALKIIELQRQVKL</sequence>
<comment type="cofactor">
    <cofactor evidence="12 13 14">
        <name>Zn(2+)</name>
        <dbReference type="ChEBI" id="CHEBI:29105"/>
    </cofactor>
    <text evidence="12 13 14">Binds 1 zinc ion per monomer.</text>
</comment>
<dbReference type="SMART" id="SM00400">
    <property type="entry name" value="ZnF_CHCC"/>
    <property type="match status" value="1"/>
</dbReference>
<evidence type="ECO:0000256" key="3">
    <source>
        <dbReference type="ARBA" id="ARBA00022679"/>
    </source>
</evidence>
<evidence type="ECO:0000256" key="8">
    <source>
        <dbReference type="ARBA" id="ARBA00022833"/>
    </source>
</evidence>
<dbReference type="Gene3D" id="3.90.980.10">
    <property type="entry name" value="DNA primase, catalytic core, N-terminal domain"/>
    <property type="match status" value="1"/>
</dbReference>
<comment type="catalytic activity">
    <reaction evidence="12">
        <text>ssDNA + n NTP = ssDNA/pppN(pN)n-1 hybrid + (n-1) diphosphate.</text>
        <dbReference type="EC" id="2.7.7.101"/>
    </reaction>
</comment>
<dbReference type="Gene3D" id="6.10.140.360">
    <property type="match status" value="1"/>
</dbReference>
<evidence type="ECO:0000256" key="14">
    <source>
        <dbReference type="PIRSR" id="PIRSR002811-1"/>
    </source>
</evidence>
<dbReference type="InterPro" id="IPR037068">
    <property type="entry name" value="DNA_primase_core_N_sf"/>
</dbReference>
<proteinExistence type="inferred from homology"/>
<dbReference type="GO" id="GO:0008270">
    <property type="term" value="F:zinc ion binding"/>
    <property type="evidence" value="ECO:0007669"/>
    <property type="project" value="UniProtKB-UniRule"/>
</dbReference>
<dbReference type="PIRSF" id="PIRSF002811">
    <property type="entry name" value="DnaG"/>
    <property type="match status" value="1"/>
</dbReference>
<keyword evidence="2 12" id="KW-0639">Primosome</keyword>
<dbReference type="Pfam" id="PF08275">
    <property type="entry name" value="DNAG_N"/>
    <property type="match status" value="1"/>
</dbReference>
<dbReference type="InterPro" id="IPR036185">
    <property type="entry name" value="DNA_heli_DnaB-like_N_sf"/>
</dbReference>
<keyword evidence="4 12" id="KW-0548">Nucleotidyltransferase</keyword>
<dbReference type="InterPro" id="IPR030846">
    <property type="entry name" value="DnaG_bac"/>
</dbReference>
<gene>
    <name evidence="12 16" type="primary">dnaG</name>
    <name evidence="16" type="ORF">GCM10008025_10690</name>
</gene>
<dbReference type="PROSITE" id="PS50880">
    <property type="entry name" value="TOPRIM"/>
    <property type="match status" value="1"/>
</dbReference>
<dbReference type="PANTHER" id="PTHR30313:SF2">
    <property type="entry name" value="DNA PRIMASE"/>
    <property type="match status" value="1"/>
</dbReference>
<dbReference type="InterPro" id="IPR034151">
    <property type="entry name" value="TOPRIM_DnaG_bac"/>
</dbReference>
<evidence type="ECO:0000256" key="12">
    <source>
        <dbReference type="HAMAP-Rule" id="MF_00974"/>
    </source>
</evidence>
<dbReference type="InterPro" id="IPR019475">
    <property type="entry name" value="DNA_primase_DnaB-bd"/>
</dbReference>
<evidence type="ECO:0000256" key="7">
    <source>
        <dbReference type="ARBA" id="ARBA00022771"/>
    </source>
</evidence>
<keyword evidence="9" id="KW-0460">Magnesium</keyword>
<evidence type="ECO:0000256" key="6">
    <source>
        <dbReference type="ARBA" id="ARBA00022723"/>
    </source>
</evidence>
<keyword evidence="8 12" id="KW-0862">Zinc</keyword>
<evidence type="ECO:0000256" key="2">
    <source>
        <dbReference type="ARBA" id="ARBA00022515"/>
    </source>
</evidence>
<evidence type="ECO:0000256" key="10">
    <source>
        <dbReference type="ARBA" id="ARBA00023125"/>
    </source>
</evidence>
<dbReference type="GO" id="GO:0006269">
    <property type="term" value="P:DNA replication, synthesis of primer"/>
    <property type="evidence" value="ECO:0007669"/>
    <property type="project" value="UniProtKB-UniRule"/>
</dbReference>
<comment type="subunit">
    <text evidence="12">Monomer. Interacts with DnaB.</text>
</comment>
<dbReference type="GO" id="GO:0003677">
    <property type="term" value="F:DNA binding"/>
    <property type="evidence" value="ECO:0007669"/>
    <property type="project" value="UniProtKB-KW"/>
</dbReference>
<comment type="caution">
    <text evidence="16">The sequence shown here is derived from an EMBL/GenBank/DDBJ whole genome shotgun (WGS) entry which is preliminary data.</text>
</comment>
<keyword evidence="11 12" id="KW-0804">Transcription</keyword>
<dbReference type="GO" id="GO:0005737">
    <property type="term" value="C:cytoplasm"/>
    <property type="evidence" value="ECO:0007669"/>
    <property type="project" value="TreeGrafter"/>
</dbReference>
<evidence type="ECO:0000256" key="4">
    <source>
        <dbReference type="ARBA" id="ARBA00022695"/>
    </source>
</evidence>
<name>A0A916W5X6_9BACI</name>
<dbReference type="Gene3D" id="3.40.1360.10">
    <property type="match status" value="1"/>
</dbReference>
<dbReference type="Pfam" id="PF01807">
    <property type="entry name" value="Zn_ribbon_DnaG"/>
    <property type="match status" value="1"/>
</dbReference>
<evidence type="ECO:0000256" key="1">
    <source>
        <dbReference type="ARBA" id="ARBA00022478"/>
    </source>
</evidence>
<dbReference type="AlphaFoldDB" id="A0A916W5X6"/>